<accession>A0A1M7FJT2</accession>
<gene>
    <name evidence="1" type="ORF">SAMN05444366_2141</name>
</gene>
<dbReference type="STRING" id="29534.SAMN05444366_2141"/>
<keyword evidence="2" id="KW-1185">Reference proteome</keyword>
<name>A0A1M7FJT2_9FLAO</name>
<dbReference type="AlphaFoldDB" id="A0A1M7FJT2"/>
<sequence length="123" mass="14380">MMSFFLGCNNISQNEILGVYVIDKQPIELANNNMYYYLILENNNKYYLKSNNNNKENIISSWRILNLENDTLNIEFKYMNKTVIGKLKGNTFLFEKNNIFDKRMPASLYVKTNLESGKIIGSN</sequence>
<evidence type="ECO:0000313" key="2">
    <source>
        <dbReference type="Proteomes" id="UP000184121"/>
    </source>
</evidence>
<proteinExistence type="predicted"/>
<evidence type="ECO:0000313" key="1">
    <source>
        <dbReference type="EMBL" id="SHM03897.1"/>
    </source>
</evidence>
<protein>
    <submittedName>
        <fullName evidence="1">Uncharacterized protein</fullName>
    </submittedName>
</protein>
<dbReference type="EMBL" id="FRBY01000003">
    <property type="protein sequence ID" value="SHM03897.1"/>
    <property type="molecule type" value="Genomic_DNA"/>
</dbReference>
<dbReference type="Proteomes" id="UP000184121">
    <property type="component" value="Unassembled WGS sequence"/>
</dbReference>
<organism evidence="1 2">
    <name type="scientific">Flavobacterium saccharophilum</name>
    <dbReference type="NCBI Taxonomy" id="29534"/>
    <lineage>
        <taxon>Bacteria</taxon>
        <taxon>Pseudomonadati</taxon>
        <taxon>Bacteroidota</taxon>
        <taxon>Flavobacteriia</taxon>
        <taxon>Flavobacteriales</taxon>
        <taxon>Flavobacteriaceae</taxon>
        <taxon>Flavobacterium</taxon>
    </lineage>
</organism>
<reference evidence="2" key="1">
    <citation type="submission" date="2016-11" db="EMBL/GenBank/DDBJ databases">
        <authorList>
            <person name="Varghese N."/>
            <person name="Submissions S."/>
        </authorList>
    </citation>
    <scope>NUCLEOTIDE SEQUENCE [LARGE SCALE GENOMIC DNA]</scope>
    <source>
        <strain evidence="2">DSM 1811</strain>
    </source>
</reference>